<gene>
    <name evidence="6" type="ORF">TD95_003929</name>
</gene>
<dbReference type="Pfam" id="PF01302">
    <property type="entry name" value="CAP_GLY"/>
    <property type="match status" value="1"/>
</dbReference>
<dbReference type="PROSITE" id="PS50245">
    <property type="entry name" value="CAP_GLY_2"/>
    <property type="match status" value="1"/>
</dbReference>
<dbReference type="InterPro" id="IPR000626">
    <property type="entry name" value="Ubiquitin-like_dom"/>
</dbReference>
<dbReference type="PANTHER" id="PTHR18916:SF85">
    <property type="entry name" value="TUBULIN-FOLDING COFACTOR B"/>
    <property type="match status" value="1"/>
</dbReference>
<dbReference type="SMART" id="SM01052">
    <property type="entry name" value="CAP_GLY"/>
    <property type="match status" value="1"/>
</dbReference>
<evidence type="ECO:0000256" key="1">
    <source>
        <dbReference type="ARBA" id="ARBA00004496"/>
    </source>
</evidence>
<evidence type="ECO:0000256" key="4">
    <source>
        <dbReference type="ARBA" id="ARBA00025779"/>
    </source>
</evidence>
<comment type="similarity">
    <text evidence="4">Belongs to the TBCB family.</text>
</comment>
<sequence length="241" mass="27017">MADVSLFVVSDYSASERRITPSWTIDQFKSKMESVTGIPPSCQHVTYKTPGGEIVPVTAADEETATLERFNLNRQGELRINDTRPPSARPNYNDISNVEKYIMPDDEYDKKQDSVRAWKRANKLGRFDPDAPALEAERLRIMAEEIDVRGISVGKRCRVGADDERRGRVAYVGEVPEISNGAGPWVGVHLDEPVGKNDGSVNGTRYWGEESSMKHGVFVRAERVEVGDFPVLDDLEEMEEI</sequence>
<dbReference type="OrthoDB" id="5295208at2759"/>
<dbReference type="GO" id="GO:0005634">
    <property type="term" value="C:nucleus"/>
    <property type="evidence" value="ECO:0007669"/>
    <property type="project" value="TreeGrafter"/>
</dbReference>
<name>A0A0F4ZBA4_9PEZI</name>
<keyword evidence="3" id="KW-0143">Chaperone</keyword>
<evidence type="ECO:0000256" key="3">
    <source>
        <dbReference type="ARBA" id="ARBA00023186"/>
    </source>
</evidence>
<dbReference type="PANTHER" id="PTHR18916">
    <property type="entry name" value="DYNACTIN 1-RELATED MICROTUBULE-BINDING"/>
    <property type="match status" value="1"/>
</dbReference>
<dbReference type="AlphaFoldDB" id="A0A0F4ZBA4"/>
<dbReference type="Gene3D" id="2.30.30.190">
    <property type="entry name" value="CAP Gly-rich-like domain"/>
    <property type="match status" value="1"/>
</dbReference>
<dbReference type="InterPro" id="IPR029071">
    <property type="entry name" value="Ubiquitin-like_domsf"/>
</dbReference>
<evidence type="ECO:0000313" key="7">
    <source>
        <dbReference type="Proteomes" id="UP000033483"/>
    </source>
</evidence>
<organism evidence="6 7">
    <name type="scientific">Thielaviopsis punctulata</name>
    <dbReference type="NCBI Taxonomy" id="72032"/>
    <lineage>
        <taxon>Eukaryota</taxon>
        <taxon>Fungi</taxon>
        <taxon>Dikarya</taxon>
        <taxon>Ascomycota</taxon>
        <taxon>Pezizomycotina</taxon>
        <taxon>Sordariomycetes</taxon>
        <taxon>Hypocreomycetidae</taxon>
        <taxon>Microascales</taxon>
        <taxon>Ceratocystidaceae</taxon>
        <taxon>Thielaviopsis</taxon>
    </lineage>
</organism>
<dbReference type="GO" id="GO:0051010">
    <property type="term" value="F:microtubule plus-end binding"/>
    <property type="evidence" value="ECO:0007669"/>
    <property type="project" value="TreeGrafter"/>
</dbReference>
<dbReference type="InterPro" id="IPR036859">
    <property type="entry name" value="CAP-Gly_dom_sf"/>
</dbReference>
<comment type="subcellular location">
    <subcellularLocation>
        <location evidence="1">Cytoplasm</location>
    </subcellularLocation>
</comment>
<protein>
    <recommendedName>
        <fullName evidence="5">CAP-Gly domain-containing protein</fullName>
    </recommendedName>
</protein>
<dbReference type="SUPFAM" id="SSF74924">
    <property type="entry name" value="Cap-Gly domain"/>
    <property type="match status" value="1"/>
</dbReference>
<dbReference type="GO" id="GO:0005938">
    <property type="term" value="C:cell cortex"/>
    <property type="evidence" value="ECO:0007669"/>
    <property type="project" value="TreeGrafter"/>
</dbReference>
<dbReference type="InterPro" id="IPR000938">
    <property type="entry name" value="CAP-Gly_domain"/>
</dbReference>
<dbReference type="GO" id="GO:0035371">
    <property type="term" value="C:microtubule plus-end"/>
    <property type="evidence" value="ECO:0007669"/>
    <property type="project" value="TreeGrafter"/>
</dbReference>
<dbReference type="Proteomes" id="UP000033483">
    <property type="component" value="Unassembled WGS sequence"/>
</dbReference>
<keyword evidence="7" id="KW-1185">Reference proteome</keyword>
<dbReference type="EMBL" id="LAEV01001567">
    <property type="protein sequence ID" value="KKA27827.1"/>
    <property type="molecule type" value="Genomic_DNA"/>
</dbReference>
<dbReference type="SUPFAM" id="SSF54236">
    <property type="entry name" value="Ubiquitin-like"/>
    <property type="match status" value="1"/>
</dbReference>
<dbReference type="GO" id="GO:0031122">
    <property type="term" value="P:cytoplasmic microtubule organization"/>
    <property type="evidence" value="ECO:0007669"/>
    <property type="project" value="EnsemblFungi"/>
</dbReference>
<dbReference type="Gene3D" id="3.10.20.90">
    <property type="entry name" value="Phosphatidylinositol 3-kinase Catalytic Subunit, Chain A, domain 1"/>
    <property type="match status" value="1"/>
</dbReference>
<evidence type="ECO:0000259" key="5">
    <source>
        <dbReference type="PROSITE" id="PS50245"/>
    </source>
</evidence>
<evidence type="ECO:0000313" key="6">
    <source>
        <dbReference type="EMBL" id="KKA27827.1"/>
    </source>
</evidence>
<comment type="caution">
    <text evidence="6">The sequence shown here is derived from an EMBL/GenBank/DDBJ whole genome shotgun (WGS) entry which is preliminary data.</text>
</comment>
<accession>A0A0F4ZBA4</accession>
<dbReference type="Pfam" id="PF14560">
    <property type="entry name" value="Ubiquitin_2"/>
    <property type="match status" value="1"/>
</dbReference>
<reference evidence="6 7" key="1">
    <citation type="submission" date="2015-03" db="EMBL/GenBank/DDBJ databases">
        <authorList>
            <person name="Radwan O."/>
            <person name="Al-Naeli F.A."/>
            <person name="Rendon G.A."/>
            <person name="Fields C."/>
        </authorList>
    </citation>
    <scope>NUCLEOTIDE SEQUENCE [LARGE SCALE GENOMIC DNA]</scope>
    <source>
        <strain evidence="6">CR-DP1</strain>
    </source>
</reference>
<proteinExistence type="inferred from homology"/>
<evidence type="ECO:0000256" key="2">
    <source>
        <dbReference type="ARBA" id="ARBA00022490"/>
    </source>
</evidence>
<feature type="domain" description="CAP-Gly" evidence="5">
    <location>
        <begin position="176"/>
        <end position="220"/>
    </location>
</feature>
<keyword evidence="2" id="KW-0963">Cytoplasm</keyword>